<comment type="caution">
    <text evidence="4">The sequence shown here is derived from an EMBL/GenBank/DDBJ whole genome shotgun (WGS) entry which is preliminary data.</text>
</comment>
<evidence type="ECO:0000313" key="5">
    <source>
        <dbReference type="Proteomes" id="UP001049176"/>
    </source>
</evidence>
<keyword evidence="3" id="KW-0732">Signal</keyword>
<keyword evidence="2" id="KW-0472">Membrane</keyword>
<dbReference type="Proteomes" id="UP001049176">
    <property type="component" value="Chromosome 8"/>
</dbReference>
<keyword evidence="5" id="KW-1185">Reference proteome</keyword>
<reference evidence="4" key="1">
    <citation type="journal article" date="2021" name="Genome Biol. Evol.">
        <title>The assembled and annotated genome of the fairy-ring fungus Marasmius oreades.</title>
        <authorList>
            <person name="Hiltunen M."/>
            <person name="Ament-Velasquez S.L."/>
            <person name="Johannesson H."/>
        </authorList>
    </citation>
    <scope>NUCLEOTIDE SEQUENCE</scope>
    <source>
        <strain evidence="4">03SP1</strain>
    </source>
</reference>
<dbReference type="OrthoDB" id="2758521at2759"/>
<sequence length="346" mass="39004">MPYSPPFRTSLGIVLIFSFFSYHLLALAHAKTVSRIIDDTYGDEATGYLPVYYPHDSWVWRRNCNSEQGCEIVPDDENKIQNKTWTAATYRTNMTAMGLTLQFEGTAISVYFIQTNDIGKNNTRITECNFTLDGTLSYQFVHEPTSERGFDYNYEAYRATALANKQHTLDIATGILDHQVYISFDYARYTTEISDDPNSTNISPSPSPSNTTVVELKKRISVGVIVGAVVGGVGLLCIVAVTLLLILRRKRRSSHPHDQIPKPYPGNPPPEMNQIKETREQLRSLQTQKRRNIDGLAYNDSDSPPALREIRHIQAQIDSLQNQSRVQLSVGPSELPPSYRQVRGLT</sequence>
<gene>
    <name evidence="4" type="ORF">E1B28_012694</name>
</gene>
<evidence type="ECO:0000256" key="3">
    <source>
        <dbReference type="SAM" id="SignalP"/>
    </source>
</evidence>
<accession>A0A9P7UQ70</accession>
<dbReference type="RefSeq" id="XP_043005197.1">
    <property type="nucleotide sequence ID" value="XM_043157829.1"/>
</dbReference>
<protein>
    <submittedName>
        <fullName evidence="4">Uncharacterized protein</fullName>
    </submittedName>
</protein>
<evidence type="ECO:0000256" key="2">
    <source>
        <dbReference type="SAM" id="Phobius"/>
    </source>
</evidence>
<feature type="compositionally biased region" description="Pro residues" evidence="1">
    <location>
        <begin position="262"/>
        <end position="271"/>
    </location>
</feature>
<dbReference type="GeneID" id="66081769"/>
<evidence type="ECO:0000313" key="4">
    <source>
        <dbReference type="EMBL" id="KAG7088726.1"/>
    </source>
</evidence>
<feature type="transmembrane region" description="Helical" evidence="2">
    <location>
        <begin position="220"/>
        <end position="247"/>
    </location>
</feature>
<feature type="region of interest" description="Disordered" evidence="1">
    <location>
        <begin position="252"/>
        <end position="273"/>
    </location>
</feature>
<proteinExistence type="predicted"/>
<dbReference type="EMBL" id="CM032188">
    <property type="protein sequence ID" value="KAG7088726.1"/>
    <property type="molecule type" value="Genomic_DNA"/>
</dbReference>
<evidence type="ECO:0000256" key="1">
    <source>
        <dbReference type="SAM" id="MobiDB-lite"/>
    </source>
</evidence>
<feature type="chain" id="PRO_5040153191" evidence="3">
    <location>
        <begin position="31"/>
        <end position="346"/>
    </location>
</feature>
<keyword evidence="2" id="KW-1133">Transmembrane helix</keyword>
<dbReference type="AlphaFoldDB" id="A0A9P7UQ70"/>
<keyword evidence="2" id="KW-0812">Transmembrane</keyword>
<dbReference type="KEGG" id="more:E1B28_012694"/>
<organism evidence="4 5">
    <name type="scientific">Marasmius oreades</name>
    <name type="common">fairy-ring Marasmius</name>
    <dbReference type="NCBI Taxonomy" id="181124"/>
    <lineage>
        <taxon>Eukaryota</taxon>
        <taxon>Fungi</taxon>
        <taxon>Dikarya</taxon>
        <taxon>Basidiomycota</taxon>
        <taxon>Agaricomycotina</taxon>
        <taxon>Agaricomycetes</taxon>
        <taxon>Agaricomycetidae</taxon>
        <taxon>Agaricales</taxon>
        <taxon>Marasmiineae</taxon>
        <taxon>Marasmiaceae</taxon>
        <taxon>Marasmius</taxon>
    </lineage>
</organism>
<name>A0A9P7UQ70_9AGAR</name>
<feature type="region of interest" description="Disordered" evidence="1">
    <location>
        <begin position="325"/>
        <end position="346"/>
    </location>
</feature>
<feature type="signal peptide" evidence="3">
    <location>
        <begin position="1"/>
        <end position="30"/>
    </location>
</feature>